<evidence type="ECO:0000313" key="2">
    <source>
        <dbReference type="EMBL" id="EGD74463.1"/>
    </source>
</evidence>
<evidence type="ECO:0000256" key="1">
    <source>
        <dbReference type="SAM" id="MobiDB-lite"/>
    </source>
</evidence>
<feature type="region of interest" description="Disordered" evidence="1">
    <location>
        <begin position="578"/>
        <end position="602"/>
    </location>
</feature>
<feature type="compositionally biased region" description="Pro residues" evidence="1">
    <location>
        <begin position="32"/>
        <end position="41"/>
    </location>
</feature>
<dbReference type="InParanoid" id="F2UCW8"/>
<dbReference type="AlphaFoldDB" id="F2UCW8"/>
<feature type="compositionally biased region" description="Low complexity" evidence="1">
    <location>
        <begin position="70"/>
        <end position="96"/>
    </location>
</feature>
<feature type="compositionally biased region" description="Acidic residues" evidence="1">
    <location>
        <begin position="847"/>
        <end position="858"/>
    </location>
</feature>
<feature type="region of interest" description="Disordered" evidence="1">
    <location>
        <begin position="302"/>
        <end position="353"/>
    </location>
</feature>
<proteinExistence type="predicted"/>
<feature type="compositionally biased region" description="Basic and acidic residues" evidence="1">
    <location>
        <begin position="859"/>
        <end position="868"/>
    </location>
</feature>
<feature type="compositionally biased region" description="Polar residues" evidence="1">
    <location>
        <begin position="768"/>
        <end position="780"/>
    </location>
</feature>
<feature type="compositionally biased region" description="Basic and acidic residues" evidence="1">
    <location>
        <begin position="426"/>
        <end position="438"/>
    </location>
</feature>
<feature type="compositionally biased region" description="Basic residues" evidence="1">
    <location>
        <begin position="872"/>
        <end position="887"/>
    </location>
</feature>
<dbReference type="Proteomes" id="UP000007799">
    <property type="component" value="Unassembled WGS sequence"/>
</dbReference>
<protein>
    <submittedName>
        <fullName evidence="2">Uncharacterized protein</fullName>
    </submittedName>
</protein>
<keyword evidence="3" id="KW-1185">Reference proteome</keyword>
<feature type="compositionally biased region" description="Polar residues" evidence="1">
    <location>
        <begin position="1"/>
        <end position="12"/>
    </location>
</feature>
<reference evidence="2" key="1">
    <citation type="submission" date="2009-08" db="EMBL/GenBank/DDBJ databases">
        <title>Annotation of Salpingoeca rosetta.</title>
        <authorList>
            <consortium name="The Broad Institute Genome Sequencing Platform"/>
            <person name="Russ C."/>
            <person name="Cuomo C."/>
            <person name="Burger G."/>
            <person name="Gray M.W."/>
            <person name="Holland P.W.H."/>
            <person name="King N."/>
            <person name="Lang F.B.F."/>
            <person name="Roger A.J."/>
            <person name="Ruiz-Trillo I."/>
            <person name="Young S.K."/>
            <person name="Zeng Q."/>
            <person name="Gargeya S."/>
            <person name="Alvarado L."/>
            <person name="Berlin A."/>
            <person name="Chapman S.B."/>
            <person name="Chen Z."/>
            <person name="Freedman E."/>
            <person name="Gellesch M."/>
            <person name="Goldberg J."/>
            <person name="Griggs A."/>
            <person name="Gujja S."/>
            <person name="Heilman E."/>
            <person name="Heiman D."/>
            <person name="Howarth C."/>
            <person name="Mehta T."/>
            <person name="Neiman D."/>
            <person name="Pearson M."/>
            <person name="Roberts A."/>
            <person name="Saif S."/>
            <person name="Shea T."/>
            <person name="Shenoy N."/>
            <person name="Sisk P."/>
            <person name="Stolte C."/>
            <person name="Sykes S."/>
            <person name="White J."/>
            <person name="Yandava C."/>
            <person name="Haas B."/>
            <person name="Nusbaum C."/>
            <person name="Birren B."/>
        </authorList>
    </citation>
    <scope>NUCLEOTIDE SEQUENCE [LARGE SCALE GENOMIC DNA]</scope>
    <source>
        <strain evidence="2">ATCC 50818</strain>
    </source>
</reference>
<feature type="compositionally biased region" description="Low complexity" evidence="1">
    <location>
        <begin position="42"/>
        <end position="63"/>
    </location>
</feature>
<feature type="compositionally biased region" description="Polar residues" evidence="1">
    <location>
        <begin position="671"/>
        <end position="680"/>
    </location>
</feature>
<feature type="region of interest" description="Disordered" evidence="1">
    <location>
        <begin position="503"/>
        <end position="531"/>
    </location>
</feature>
<feature type="region of interest" description="Disordered" evidence="1">
    <location>
        <begin position="1"/>
        <end position="155"/>
    </location>
</feature>
<feature type="compositionally biased region" description="Basic and acidic residues" evidence="1">
    <location>
        <begin position="717"/>
        <end position="726"/>
    </location>
</feature>
<evidence type="ECO:0000313" key="3">
    <source>
        <dbReference type="Proteomes" id="UP000007799"/>
    </source>
</evidence>
<dbReference type="RefSeq" id="XP_004992720.1">
    <property type="nucleotide sequence ID" value="XM_004992663.1"/>
</dbReference>
<feature type="compositionally biased region" description="Basic and acidic residues" evidence="1">
    <location>
        <begin position="623"/>
        <end position="641"/>
    </location>
</feature>
<feature type="region of interest" description="Disordered" evidence="1">
    <location>
        <begin position="461"/>
        <end position="489"/>
    </location>
</feature>
<dbReference type="OMA" id="VMIVASE"/>
<name>F2UCW8_SALR5</name>
<sequence>MEQQQRPRANTGENRRVRASRVVPGRPTREAPAPPPTPPQGILPLSSPSPSSASPLSRHSSALGSAPATANSSTLSAGSISISPSSCASSRAASMSVLPSQHKGVVLSASPTSDGVGAGHKPEHGAGDAHQQEQEQGQEQEQKQERERESLPSTSSLPAMVQATLEHPHTATATVDAAGMPLGGRERAISMPVMQEQRPHHQPPGSAPAENPDTPFWNEFKRQAHTTVVIHEGQVAQEQTDPLTDLTLEQRLLLLRAATMGAMTQDEVLSCGQALVAARHAQQGDQVAAIEAQVQHTIETLEFSAPPPSSPHLSSSSTSAHLGASPSPTDASRSRGSSNAAVHQPHTDGVLGKMGVLDDVQRRAVMETVAAGNLTMDEALALVEAYLRVETRGDADAQDGVHGEGVVVRADGDGGGDVNGGGDSKGGGKTETNGRADQGDSGANIAHEDVRATVTATATASVTGVEDSDGHAVANAPSSTPCRDDDGSEVQGTEAQLSAIRNAVKTSGDDDDDDDFDMYDSDDDDDDGRGNDEVVGGALNLLSIGEPCTDTGGVVGYGRVGDGDVGDGDADALQHQASTTTESYGDNDGGNGGGDDAKSEASDYVDFDGEAPTKETIAAVVGRGDDDGGGGDDHGGDHGGDDGGDGGGDGDVHGSNAVSSDDERTEKGGTLTEQQHSVEATTGARAADGDHDLVNIMTTVTQVPPAAPAAPAAPFTRADRMDDMRLLRASSPNRARDRTSSRTALLTDDDDDGGEAGGASDVMIVASEASTPQQASQADSGSIGGGSGTHEANTSTTTSLSPPPPASSESSPSSSQVRESRARSFLSRLKQLRPSPGGKGSRRGGSDDGDGDGDDDHDDGGHDGERQGGKLAKLRAMMRARMLKVKRRDTNTDDKGADDGADDDHDHDDHDGDGGDGDESDEAFFDRAIHELDDVQRLGIMRAVSDGGLTVAEALALVASYLHIEHGHQHQQQQ</sequence>
<gene>
    <name evidence="2" type="ORF">PTSG_05827</name>
</gene>
<feature type="region of interest" description="Disordered" evidence="1">
    <location>
        <begin position="621"/>
        <end position="922"/>
    </location>
</feature>
<dbReference type="EMBL" id="GL832969">
    <property type="protein sequence ID" value="EGD74463.1"/>
    <property type="molecule type" value="Genomic_DNA"/>
</dbReference>
<feature type="compositionally biased region" description="Acidic residues" evidence="1">
    <location>
        <begin position="509"/>
        <end position="527"/>
    </location>
</feature>
<organism evidence="3">
    <name type="scientific">Salpingoeca rosetta (strain ATCC 50818 / BSB-021)</name>
    <dbReference type="NCBI Taxonomy" id="946362"/>
    <lineage>
        <taxon>Eukaryota</taxon>
        <taxon>Choanoflagellata</taxon>
        <taxon>Craspedida</taxon>
        <taxon>Salpingoecidae</taxon>
        <taxon>Salpingoeca</taxon>
    </lineage>
</organism>
<dbReference type="KEGG" id="sre:PTSG_05827"/>
<feature type="compositionally biased region" description="Basic and acidic residues" evidence="1">
    <location>
        <begin position="140"/>
        <end position="150"/>
    </location>
</feature>
<feature type="compositionally biased region" description="Low complexity" evidence="1">
    <location>
        <begin position="311"/>
        <end position="327"/>
    </location>
</feature>
<feature type="region of interest" description="Disordered" evidence="1">
    <location>
        <begin position="396"/>
        <end position="447"/>
    </location>
</feature>
<feature type="compositionally biased region" description="Polar residues" evidence="1">
    <location>
        <begin position="328"/>
        <end position="341"/>
    </location>
</feature>
<accession>F2UCW8</accession>
<feature type="compositionally biased region" description="Basic and acidic residues" evidence="1">
    <location>
        <begin position="888"/>
        <end position="898"/>
    </location>
</feature>
<dbReference type="GeneID" id="16073291"/>
<feature type="region of interest" description="Disordered" evidence="1">
    <location>
        <begin position="194"/>
        <end position="213"/>
    </location>
</feature>
<feature type="compositionally biased region" description="Gly residues" evidence="1">
    <location>
        <begin position="413"/>
        <end position="425"/>
    </location>
</feature>
<feature type="compositionally biased region" description="Basic and acidic residues" evidence="1">
    <location>
        <begin position="120"/>
        <end position="133"/>
    </location>
</feature>